<accession>A0ABS1E819</accession>
<comment type="caution">
    <text evidence="1">The sequence shown here is derived from an EMBL/GenBank/DDBJ whole genome shotgun (WGS) entry which is preliminary data.</text>
</comment>
<reference evidence="1 2" key="1">
    <citation type="journal article" date="2020" name="Microorganisms">
        <title>Osmotic Adaptation and Compatible Solute Biosynthesis of Phototrophic Bacteria as Revealed from Genome Analyses.</title>
        <authorList>
            <person name="Imhoff J.F."/>
            <person name="Rahn T."/>
            <person name="Kunzel S."/>
            <person name="Keller A."/>
            <person name="Neulinger S.C."/>
        </authorList>
    </citation>
    <scope>NUCLEOTIDE SEQUENCE [LARGE SCALE GENOMIC DNA]</scope>
    <source>
        <strain evidence="1 2">DSM 15116</strain>
    </source>
</reference>
<dbReference type="EMBL" id="NRSH01000134">
    <property type="protein sequence ID" value="MBK1727352.1"/>
    <property type="molecule type" value="Genomic_DNA"/>
</dbReference>
<dbReference type="SUPFAM" id="SSF51126">
    <property type="entry name" value="Pectin lyase-like"/>
    <property type="match status" value="1"/>
</dbReference>
<evidence type="ECO:0000313" key="2">
    <source>
        <dbReference type="Proteomes" id="UP000738126"/>
    </source>
</evidence>
<gene>
    <name evidence="1" type="ORF">CKO13_10050</name>
</gene>
<organism evidence="1 2">
    <name type="scientific">Halorhodospira neutriphila</name>
    <dbReference type="NCBI Taxonomy" id="168379"/>
    <lineage>
        <taxon>Bacteria</taxon>
        <taxon>Pseudomonadati</taxon>
        <taxon>Pseudomonadota</taxon>
        <taxon>Gammaproteobacteria</taxon>
        <taxon>Chromatiales</taxon>
        <taxon>Ectothiorhodospiraceae</taxon>
        <taxon>Halorhodospira</taxon>
    </lineage>
</organism>
<dbReference type="Proteomes" id="UP000738126">
    <property type="component" value="Unassembled WGS sequence"/>
</dbReference>
<name>A0ABS1E819_9GAMM</name>
<dbReference type="InterPro" id="IPR012334">
    <property type="entry name" value="Pectin_lyas_fold"/>
</dbReference>
<keyword evidence="2" id="KW-1185">Reference proteome</keyword>
<dbReference type="RefSeq" id="WP_200260457.1">
    <property type="nucleotide sequence ID" value="NZ_NRSH01000134.1"/>
</dbReference>
<dbReference type="InterPro" id="IPR011050">
    <property type="entry name" value="Pectin_lyase_fold/virulence"/>
</dbReference>
<dbReference type="Gene3D" id="2.160.20.10">
    <property type="entry name" value="Single-stranded right-handed beta-helix, Pectin lyase-like"/>
    <property type="match status" value="1"/>
</dbReference>
<proteinExistence type="predicted"/>
<protein>
    <recommendedName>
        <fullName evidence="3">Right handed beta helix domain-containing protein</fullName>
    </recommendedName>
</protein>
<feature type="non-terminal residue" evidence="1">
    <location>
        <position position="413"/>
    </location>
</feature>
<sequence>MIARRRPPRRPGPALLGALLLALALPGALLLTLAPLAAGGGAGAGEGRETVAVHDAAGLRQALRSAGPGTTIELAAGEYLSPFRLEGLQGTAQAPIVITGPAAGEPAVLLGRRGANTLSLVNTAHVVLRHLTLDGRRRNISAVVAEADGDAAHHITLEHLEIRHYDSDQGNTGITTRVPAWAWTIRRNVIHHVGTGLYLGQPGGRAPFIGGLIEHNFIAATRGYNAQIKHQGVRPALPGMPHEPQRTVIRYNAFSKAGHSNPERPRPNLLVGHWPPSGPGARDRYLIYGNLFYENPHERLFQGEGNVALYNNLLVNRSGDALLMTPHNGVPETVHILHNTVLAAGFGIRIDRPAPEREQRIAGNAVFAAEPLERAPGVTVSGNYTGAQAEAAARLAAPQAGLAGLDLYPRRPG</sequence>
<evidence type="ECO:0000313" key="1">
    <source>
        <dbReference type="EMBL" id="MBK1727352.1"/>
    </source>
</evidence>
<evidence type="ECO:0008006" key="3">
    <source>
        <dbReference type="Google" id="ProtNLM"/>
    </source>
</evidence>